<evidence type="ECO:0000313" key="4">
    <source>
        <dbReference type="Proteomes" id="UP000765509"/>
    </source>
</evidence>
<gene>
    <name evidence="3" type="ORF">O181_053256</name>
</gene>
<dbReference type="PROSITE" id="PS50994">
    <property type="entry name" value="INTEGRASE"/>
    <property type="match status" value="1"/>
</dbReference>
<dbReference type="GO" id="GO:0003723">
    <property type="term" value="F:RNA binding"/>
    <property type="evidence" value="ECO:0007669"/>
    <property type="project" value="UniProtKB-KW"/>
</dbReference>
<proteinExistence type="predicted"/>
<dbReference type="Proteomes" id="UP000765509">
    <property type="component" value="Unassembled WGS sequence"/>
</dbReference>
<dbReference type="OrthoDB" id="3227343at2759"/>
<dbReference type="PANTHER" id="PTHR37984:SF5">
    <property type="entry name" value="PROTEIN NYNRIN-LIKE"/>
    <property type="match status" value="1"/>
</dbReference>
<dbReference type="EMBL" id="AVOT02023491">
    <property type="protein sequence ID" value="MBW0513541.1"/>
    <property type="molecule type" value="Genomic_DNA"/>
</dbReference>
<comment type="caution">
    <text evidence="3">The sequence shown here is derived from an EMBL/GenBank/DDBJ whole genome shotgun (WGS) entry which is preliminary data.</text>
</comment>
<feature type="domain" description="Integrase catalytic" evidence="2">
    <location>
        <begin position="1"/>
        <end position="121"/>
    </location>
</feature>
<evidence type="ECO:0000256" key="1">
    <source>
        <dbReference type="ARBA" id="ARBA00022884"/>
    </source>
</evidence>
<name>A0A9Q3E036_9BASI</name>
<dbReference type="InterPro" id="IPR001584">
    <property type="entry name" value="Integrase_cat-core"/>
</dbReference>
<dbReference type="SUPFAM" id="SSF53098">
    <property type="entry name" value="Ribonuclease H-like"/>
    <property type="match status" value="1"/>
</dbReference>
<dbReference type="InterPro" id="IPR012337">
    <property type="entry name" value="RNaseH-like_sf"/>
</dbReference>
<dbReference type="GO" id="GO:0015074">
    <property type="term" value="P:DNA integration"/>
    <property type="evidence" value="ECO:0007669"/>
    <property type="project" value="InterPro"/>
</dbReference>
<keyword evidence="4" id="KW-1185">Reference proteome</keyword>
<dbReference type="InterPro" id="IPR050951">
    <property type="entry name" value="Retrovirus_Pol_polyprotein"/>
</dbReference>
<protein>
    <recommendedName>
        <fullName evidence="2">Integrase catalytic domain-containing protein</fullName>
    </recommendedName>
</protein>
<organism evidence="3 4">
    <name type="scientific">Austropuccinia psidii MF-1</name>
    <dbReference type="NCBI Taxonomy" id="1389203"/>
    <lineage>
        <taxon>Eukaryota</taxon>
        <taxon>Fungi</taxon>
        <taxon>Dikarya</taxon>
        <taxon>Basidiomycota</taxon>
        <taxon>Pucciniomycotina</taxon>
        <taxon>Pucciniomycetes</taxon>
        <taxon>Pucciniales</taxon>
        <taxon>Sphaerophragmiaceae</taxon>
        <taxon>Austropuccinia</taxon>
    </lineage>
</organism>
<dbReference type="AlphaFoldDB" id="A0A9Q3E036"/>
<evidence type="ECO:0000313" key="3">
    <source>
        <dbReference type="EMBL" id="MBW0513541.1"/>
    </source>
</evidence>
<accession>A0A9Q3E036</accession>
<evidence type="ECO:0000259" key="2">
    <source>
        <dbReference type="PROSITE" id="PS50994"/>
    </source>
</evidence>
<sequence>MDTELLFWNNIIATCRVPKIIISDRDPKFISEFRTSLYNMLDTKLAFYPAYHTQTGKLAERVIQTMEDIIRSFCAYGVEHEDHEAYINHWLTLLPAIQPSYNISQNSTTGKLPSLIEKVWNPLLPLDHSKKSLLNFSPAAKYFCDMWKRACDTAERCIAGEKDHKKQGYAQTPREPDFREGDKVMVRLIGKISVEVKITEEFSRKSRLLPVRLVKQYHKIVENKLPYRNKGNTPQEILEVEDSPCPMKNIKLNGKDHRQALVRFKNPTADKDQWLAEDAIPDSDLHLRRFRPFRRAERSHK</sequence>
<dbReference type="GO" id="GO:0005634">
    <property type="term" value="C:nucleus"/>
    <property type="evidence" value="ECO:0007669"/>
    <property type="project" value="UniProtKB-ARBA"/>
</dbReference>
<reference evidence="3" key="1">
    <citation type="submission" date="2021-03" db="EMBL/GenBank/DDBJ databases">
        <title>Draft genome sequence of rust myrtle Austropuccinia psidii MF-1, a brazilian biotype.</title>
        <authorList>
            <person name="Quecine M.C."/>
            <person name="Pachon D.M.R."/>
            <person name="Bonatelli M.L."/>
            <person name="Correr F.H."/>
            <person name="Franceschini L.M."/>
            <person name="Leite T.F."/>
            <person name="Margarido G.R.A."/>
            <person name="Almeida C.A."/>
            <person name="Ferrarezi J.A."/>
            <person name="Labate C.A."/>
        </authorList>
    </citation>
    <scope>NUCLEOTIDE SEQUENCE</scope>
    <source>
        <strain evidence="3">MF-1</strain>
    </source>
</reference>
<dbReference type="Gene3D" id="3.30.420.10">
    <property type="entry name" value="Ribonuclease H-like superfamily/Ribonuclease H"/>
    <property type="match status" value="1"/>
</dbReference>
<keyword evidence="1" id="KW-0694">RNA-binding</keyword>
<dbReference type="InterPro" id="IPR036397">
    <property type="entry name" value="RNaseH_sf"/>
</dbReference>
<dbReference type="PANTHER" id="PTHR37984">
    <property type="entry name" value="PROTEIN CBG26694"/>
    <property type="match status" value="1"/>
</dbReference>